<dbReference type="RefSeq" id="WP_116885479.1">
    <property type="nucleotide sequence ID" value="NZ_CABMMC010000001.1"/>
</dbReference>
<accession>A0A2U1AJV9</accession>
<dbReference type="GO" id="GO:0030288">
    <property type="term" value="C:outer membrane-bounded periplasmic space"/>
    <property type="evidence" value="ECO:0007669"/>
    <property type="project" value="InterPro"/>
</dbReference>
<dbReference type="Proteomes" id="UP000245959">
    <property type="component" value="Unassembled WGS sequence"/>
</dbReference>
<dbReference type="AlphaFoldDB" id="A0A2U1AJV9"/>
<protein>
    <recommendedName>
        <fullName evidence="4">Curli production assembly/transport component CsgG</fullName>
    </recommendedName>
</protein>
<organism evidence="2 3">
    <name type="scientific">Victivallis vadensis</name>
    <dbReference type="NCBI Taxonomy" id="172901"/>
    <lineage>
        <taxon>Bacteria</taxon>
        <taxon>Pseudomonadati</taxon>
        <taxon>Lentisphaerota</taxon>
        <taxon>Lentisphaeria</taxon>
        <taxon>Victivallales</taxon>
        <taxon>Victivallaceae</taxon>
        <taxon>Victivallis</taxon>
    </lineage>
</organism>
<sequence length="310" mass="32848">MNRLLMILAAVFTVHSAAVAADPAPQPETASLPVPTIAVLPFDSRGARAQDENLGKSIAELLSVELATQGDFELVERAELDKILTELHLSATGLVDKETQLKLGQLTGAKILITGSVFRSGDNNYVVAKLIGVETGKVLPAAAKGGSAATDLVSELAVKVAGQLTARSRQLMPRPKTALSVAGELSGTVKGNGRKVYVKISESISAPAIDPAAETELKKLLIALGFEVVEDRQDAEFLFLGEGLATDSGRYQNFSSSTARLELNLYKGKQILLSDRQKETVAGPSYVIAAKDALARCSLELARRMLPALK</sequence>
<dbReference type="Gene3D" id="3.40.50.10610">
    <property type="entry name" value="ABC-type transport auxiliary lipoprotein component"/>
    <property type="match status" value="1"/>
</dbReference>
<keyword evidence="3" id="KW-1185">Reference proteome</keyword>
<reference evidence="2 3" key="1">
    <citation type="submission" date="2018-04" db="EMBL/GenBank/DDBJ databases">
        <title>Genomic Encyclopedia of Type Strains, Phase IV (KMG-IV): sequencing the most valuable type-strain genomes for metagenomic binning, comparative biology and taxonomic classification.</title>
        <authorList>
            <person name="Goeker M."/>
        </authorList>
    </citation>
    <scope>NUCLEOTIDE SEQUENCE [LARGE SCALE GENOMIC DNA]</scope>
    <source>
        <strain evidence="2 3">DSM 14823</strain>
    </source>
</reference>
<evidence type="ECO:0008006" key="4">
    <source>
        <dbReference type="Google" id="ProtNLM"/>
    </source>
</evidence>
<comment type="caution">
    <text evidence="2">The sequence shown here is derived from an EMBL/GenBank/DDBJ whole genome shotgun (WGS) entry which is preliminary data.</text>
</comment>
<evidence type="ECO:0000313" key="2">
    <source>
        <dbReference type="EMBL" id="PVY36627.1"/>
    </source>
</evidence>
<dbReference type="EMBL" id="QEKH01000034">
    <property type="protein sequence ID" value="PVY36627.1"/>
    <property type="molecule type" value="Genomic_DNA"/>
</dbReference>
<dbReference type="Pfam" id="PF03783">
    <property type="entry name" value="CsgG"/>
    <property type="match status" value="1"/>
</dbReference>
<dbReference type="OrthoDB" id="278331at2"/>
<dbReference type="GeneID" id="78296750"/>
<evidence type="ECO:0000313" key="3">
    <source>
        <dbReference type="Proteomes" id="UP000245959"/>
    </source>
</evidence>
<keyword evidence="1" id="KW-0732">Signal</keyword>
<gene>
    <name evidence="2" type="ORF">C8D82_13433</name>
</gene>
<name>A0A2U1AJV9_9BACT</name>
<feature type="chain" id="PRO_5015719765" description="Curli production assembly/transport component CsgG" evidence="1">
    <location>
        <begin position="21"/>
        <end position="310"/>
    </location>
</feature>
<dbReference type="InterPro" id="IPR005534">
    <property type="entry name" value="Curli_assmbl/transp-comp_CsgG"/>
</dbReference>
<proteinExistence type="predicted"/>
<feature type="signal peptide" evidence="1">
    <location>
        <begin position="1"/>
        <end position="20"/>
    </location>
</feature>
<evidence type="ECO:0000256" key="1">
    <source>
        <dbReference type="SAM" id="SignalP"/>
    </source>
</evidence>